<evidence type="ECO:0000313" key="1">
    <source>
        <dbReference type="EMBL" id="KJV08025.1"/>
    </source>
</evidence>
<proteinExistence type="predicted"/>
<reference evidence="1 2" key="2">
    <citation type="journal article" date="2016" name="Microb. Ecol.">
        <title>Genome Characteristics of a Novel Type I Methanotroph (Sn10-6) Isolated from a Flooded Indian Rice Field.</title>
        <authorList>
            <person name="Rahalkar M.C."/>
            <person name="Pandit P.S."/>
            <person name="Dhakephalkar P.K."/>
            <person name="Pore S."/>
            <person name="Arora P."/>
            <person name="Kapse N."/>
        </authorList>
    </citation>
    <scope>NUCLEOTIDE SEQUENCE [LARGE SCALE GENOMIC DNA]</scope>
    <source>
        <strain evidence="1 2">Sn10-6</strain>
    </source>
</reference>
<sequence>MIKFNNGDIVAVIAPRFTCQDRNGDDVERAMVWNKTKKGYEIIPDTHGFRIDDSYVPDAKDLVYCQESYLFVP</sequence>
<protein>
    <submittedName>
        <fullName evidence="1">Uncharacterized protein</fullName>
    </submittedName>
</protein>
<dbReference type="Proteomes" id="UP000033684">
    <property type="component" value="Unassembled WGS sequence"/>
</dbReference>
<comment type="caution">
    <text evidence="1">The sequence shown here is derived from an EMBL/GenBank/DDBJ whole genome shotgun (WGS) entry which is preliminary data.</text>
</comment>
<organism evidence="1 2">
    <name type="scientific">Methylocucumis oryzae</name>
    <dbReference type="NCBI Taxonomy" id="1632867"/>
    <lineage>
        <taxon>Bacteria</taxon>
        <taxon>Pseudomonadati</taxon>
        <taxon>Pseudomonadota</taxon>
        <taxon>Gammaproteobacteria</taxon>
        <taxon>Methylococcales</taxon>
        <taxon>Methylococcaceae</taxon>
        <taxon>Methylocucumis</taxon>
    </lineage>
</organism>
<dbReference type="AlphaFoldDB" id="A0A0F3IMR0"/>
<name>A0A0F3IMR0_9GAMM</name>
<evidence type="ECO:0000313" key="2">
    <source>
        <dbReference type="Proteomes" id="UP000033684"/>
    </source>
</evidence>
<reference evidence="2" key="1">
    <citation type="submission" date="2015-03" db="EMBL/GenBank/DDBJ databases">
        <title>Draft genome sequence of a novel methanotroph (Sn10-6) isolated from flooded ricefield rhizosphere in India.</title>
        <authorList>
            <person name="Pandit P.S."/>
            <person name="Pore S.D."/>
            <person name="Arora P."/>
            <person name="Kapse N.G."/>
            <person name="Dhakephalkar P.K."/>
            <person name="Rahalkar M.C."/>
        </authorList>
    </citation>
    <scope>NUCLEOTIDE SEQUENCE [LARGE SCALE GENOMIC DNA]</scope>
    <source>
        <strain evidence="2">Sn10-6</strain>
    </source>
</reference>
<dbReference type="EMBL" id="LAJX01000007">
    <property type="protein sequence ID" value="KJV08025.1"/>
    <property type="molecule type" value="Genomic_DNA"/>
</dbReference>
<accession>A0A0F3IMR0</accession>
<dbReference type="RefSeq" id="WP_045777796.1">
    <property type="nucleotide sequence ID" value="NZ_LAJX01000007.1"/>
</dbReference>
<gene>
    <name evidence="1" type="ORF">VZ94_01035</name>
</gene>
<keyword evidence="2" id="KW-1185">Reference proteome</keyword>